<dbReference type="Proteomes" id="UP001159363">
    <property type="component" value="Chromosome 2"/>
</dbReference>
<name>A0ABQ9ICX0_9NEOP</name>
<keyword evidence="2" id="KW-1185">Reference proteome</keyword>
<accession>A0ABQ9ICX0</accession>
<protein>
    <submittedName>
        <fullName evidence="1">Uncharacterized protein</fullName>
    </submittedName>
</protein>
<organism evidence="1 2">
    <name type="scientific">Dryococelus australis</name>
    <dbReference type="NCBI Taxonomy" id="614101"/>
    <lineage>
        <taxon>Eukaryota</taxon>
        <taxon>Metazoa</taxon>
        <taxon>Ecdysozoa</taxon>
        <taxon>Arthropoda</taxon>
        <taxon>Hexapoda</taxon>
        <taxon>Insecta</taxon>
        <taxon>Pterygota</taxon>
        <taxon>Neoptera</taxon>
        <taxon>Polyneoptera</taxon>
        <taxon>Phasmatodea</taxon>
        <taxon>Verophasmatodea</taxon>
        <taxon>Anareolatae</taxon>
        <taxon>Phasmatidae</taxon>
        <taxon>Eurycanthinae</taxon>
        <taxon>Dryococelus</taxon>
    </lineage>
</organism>
<proteinExistence type="predicted"/>
<evidence type="ECO:0000313" key="1">
    <source>
        <dbReference type="EMBL" id="KAJ8894481.1"/>
    </source>
</evidence>
<comment type="caution">
    <text evidence="1">The sequence shown here is derived from an EMBL/GenBank/DDBJ whole genome shotgun (WGS) entry which is preliminary data.</text>
</comment>
<evidence type="ECO:0000313" key="2">
    <source>
        <dbReference type="Proteomes" id="UP001159363"/>
    </source>
</evidence>
<sequence length="78" mass="9033">MEQDIVVERFKSSESIHDLRFTYLISNGDSRVECDNHYVKNYIRQLQILDANKLFAIEGRRLLKLSIHRLTAAAQGAI</sequence>
<dbReference type="EMBL" id="JARBHB010000002">
    <property type="protein sequence ID" value="KAJ8894481.1"/>
    <property type="molecule type" value="Genomic_DNA"/>
</dbReference>
<gene>
    <name evidence="1" type="ORF">PR048_007135</name>
</gene>
<reference evidence="1 2" key="1">
    <citation type="submission" date="2023-02" db="EMBL/GenBank/DDBJ databases">
        <title>LHISI_Scaffold_Assembly.</title>
        <authorList>
            <person name="Stuart O.P."/>
            <person name="Cleave R."/>
            <person name="Magrath M.J.L."/>
            <person name="Mikheyev A.S."/>
        </authorList>
    </citation>
    <scope>NUCLEOTIDE SEQUENCE [LARGE SCALE GENOMIC DNA]</scope>
    <source>
        <strain evidence="1">Daus_M_001</strain>
        <tissue evidence="1">Leg muscle</tissue>
    </source>
</reference>